<dbReference type="EMBL" id="PDNA01000296">
    <property type="protein sequence ID" value="PGG98395.1"/>
    <property type="molecule type" value="Genomic_DNA"/>
</dbReference>
<evidence type="ECO:0000313" key="4">
    <source>
        <dbReference type="EMBL" id="PGG98395.1"/>
    </source>
</evidence>
<accession>A0A2B7WNR6</accession>
<protein>
    <submittedName>
        <fullName evidence="4">Uncharacterized protein</fullName>
    </submittedName>
</protein>
<feature type="repeat" description="ANK" evidence="3">
    <location>
        <begin position="371"/>
        <end position="404"/>
    </location>
</feature>
<gene>
    <name evidence="4" type="ORF">AJ80_09545</name>
</gene>
<dbReference type="AlphaFoldDB" id="A0A2B7WNR6"/>
<dbReference type="PRINTS" id="PR01415">
    <property type="entry name" value="ANKYRIN"/>
</dbReference>
<organism evidence="4 5">
    <name type="scientific">Polytolypa hystricis (strain UAMH7299)</name>
    <dbReference type="NCBI Taxonomy" id="1447883"/>
    <lineage>
        <taxon>Eukaryota</taxon>
        <taxon>Fungi</taxon>
        <taxon>Dikarya</taxon>
        <taxon>Ascomycota</taxon>
        <taxon>Pezizomycotina</taxon>
        <taxon>Eurotiomycetes</taxon>
        <taxon>Eurotiomycetidae</taxon>
        <taxon>Onygenales</taxon>
        <taxon>Onygenales incertae sedis</taxon>
        <taxon>Polytolypa</taxon>
    </lineage>
</organism>
<dbReference type="Proteomes" id="UP000224634">
    <property type="component" value="Unassembled WGS sequence"/>
</dbReference>
<reference evidence="4 5" key="1">
    <citation type="submission" date="2017-10" db="EMBL/GenBank/DDBJ databases">
        <title>Comparative genomics in systemic dimorphic fungi from Ajellomycetaceae.</title>
        <authorList>
            <person name="Munoz J.F."/>
            <person name="Mcewen J.G."/>
            <person name="Clay O.K."/>
            <person name="Cuomo C.A."/>
        </authorList>
    </citation>
    <scope>NUCLEOTIDE SEQUENCE [LARGE SCALE GENOMIC DNA]</scope>
    <source>
        <strain evidence="4 5">UAMH7299</strain>
    </source>
</reference>
<dbReference type="InterPro" id="IPR036770">
    <property type="entry name" value="Ankyrin_rpt-contain_sf"/>
</dbReference>
<feature type="repeat" description="ANK" evidence="3">
    <location>
        <begin position="56"/>
        <end position="83"/>
    </location>
</feature>
<feature type="repeat" description="ANK" evidence="3">
    <location>
        <begin position="267"/>
        <end position="299"/>
    </location>
</feature>
<dbReference type="SUPFAM" id="SSF48403">
    <property type="entry name" value="Ankyrin repeat"/>
    <property type="match status" value="3"/>
</dbReference>
<evidence type="ECO:0000256" key="1">
    <source>
        <dbReference type="ARBA" id="ARBA00022737"/>
    </source>
</evidence>
<dbReference type="PROSITE" id="PS50297">
    <property type="entry name" value="ANK_REP_REGION"/>
    <property type="match status" value="3"/>
</dbReference>
<evidence type="ECO:0000256" key="2">
    <source>
        <dbReference type="ARBA" id="ARBA00023043"/>
    </source>
</evidence>
<dbReference type="STRING" id="1447883.A0A2B7WNR6"/>
<sequence length="563" mass="61350">MTDYYLGWGPEDEPLPPPIPLHPLHLVISKGDVHALRHMFASGQVFSNTDLETRDRFGTPLHRAILGGHEEIVQLLISKGADLGCSVEDDYGDPNMTALDLAAKCGHAGITQSLLDSGTGAEHHQRRVLNYADSALAFAAREGHDEVVRILLRWSRLPAGQPLDKLAICHAAARWQVDVLPTLLEFWNIIGPSCSSLQDNNNREVLNHALCVACKENFRSEYSPVENLEALEALRPPLLSVASIPNARDVLRLLLDRGADVSVTNHDCQTALYLAAKSKDEEIARLLIEHGADINARDNVDAHTPLHIAAYLCAPYVQLLLDRGADPTAKDIRGETPLHLAANCLEGDNLDAVRALVEAAPQLLLDQPGSDGLTPLMYAARSPSRTPTMQYLIEMGVNVNPASHYTGETVLQSAIKHHPPSIIALLLKHGASVTEDNNNNNQETAIHWLVERTESSSSSGMLEILQMLLKHGMDINQQDTTTRETALIKTARLASAAAACLGSPLRTHLDHFGFLLDSGADASITAADGKTAKCWLQESKEKLGDREVKGFFSTILGRLNRLC</sequence>
<dbReference type="Gene3D" id="1.25.40.20">
    <property type="entry name" value="Ankyrin repeat-containing domain"/>
    <property type="match status" value="4"/>
</dbReference>
<evidence type="ECO:0000256" key="3">
    <source>
        <dbReference type="PROSITE-ProRule" id="PRU00023"/>
    </source>
</evidence>
<dbReference type="PANTHER" id="PTHR24198">
    <property type="entry name" value="ANKYRIN REPEAT AND PROTEIN KINASE DOMAIN-CONTAINING PROTEIN"/>
    <property type="match status" value="1"/>
</dbReference>
<keyword evidence="2 3" id="KW-0040">ANK repeat</keyword>
<evidence type="ECO:0000313" key="5">
    <source>
        <dbReference type="Proteomes" id="UP000224634"/>
    </source>
</evidence>
<dbReference type="PROSITE" id="PS50088">
    <property type="entry name" value="ANK_REPEAT"/>
    <property type="match status" value="5"/>
</dbReference>
<dbReference type="InterPro" id="IPR002110">
    <property type="entry name" value="Ankyrin_rpt"/>
</dbReference>
<feature type="repeat" description="ANK" evidence="3">
    <location>
        <begin position="441"/>
        <end position="480"/>
    </location>
</feature>
<proteinExistence type="predicted"/>
<dbReference type="OrthoDB" id="5416940at2759"/>
<comment type="caution">
    <text evidence="4">The sequence shown here is derived from an EMBL/GenBank/DDBJ whole genome shotgun (WGS) entry which is preliminary data.</text>
</comment>
<keyword evidence="1" id="KW-0677">Repeat</keyword>
<name>A0A2B7WNR6_POLH7</name>
<dbReference type="SMART" id="SM00248">
    <property type="entry name" value="ANK"/>
    <property type="match status" value="11"/>
</dbReference>
<feature type="repeat" description="ANK" evidence="3">
    <location>
        <begin position="406"/>
        <end position="438"/>
    </location>
</feature>
<dbReference type="PANTHER" id="PTHR24198:SF165">
    <property type="entry name" value="ANKYRIN REPEAT-CONTAINING PROTEIN-RELATED"/>
    <property type="match status" value="1"/>
</dbReference>
<keyword evidence="5" id="KW-1185">Reference proteome</keyword>
<dbReference type="Pfam" id="PF12796">
    <property type="entry name" value="Ank_2"/>
    <property type="match status" value="4"/>
</dbReference>